<dbReference type="InParanoid" id="A0A409YNI1"/>
<evidence type="ECO:0000313" key="2">
    <source>
        <dbReference type="EMBL" id="PPR04575.1"/>
    </source>
</evidence>
<dbReference type="AlphaFoldDB" id="A0A409YNI1"/>
<dbReference type="InterPro" id="IPR052158">
    <property type="entry name" value="INH-QAR"/>
</dbReference>
<dbReference type="EMBL" id="NHTK01000921">
    <property type="protein sequence ID" value="PPR04575.1"/>
    <property type="molecule type" value="Genomic_DNA"/>
</dbReference>
<dbReference type="InterPro" id="IPR002818">
    <property type="entry name" value="DJ-1/PfpI"/>
</dbReference>
<reference evidence="2 3" key="1">
    <citation type="journal article" date="2018" name="Evol. Lett.">
        <title>Horizontal gene cluster transfer increased hallucinogenic mushroom diversity.</title>
        <authorList>
            <person name="Reynolds H.T."/>
            <person name="Vijayakumar V."/>
            <person name="Gluck-Thaler E."/>
            <person name="Korotkin H.B."/>
            <person name="Matheny P.B."/>
            <person name="Slot J.C."/>
        </authorList>
    </citation>
    <scope>NUCLEOTIDE SEQUENCE [LARGE SCALE GENOMIC DNA]</scope>
    <source>
        <strain evidence="2 3">2629</strain>
    </source>
</reference>
<keyword evidence="3" id="KW-1185">Reference proteome</keyword>
<organism evidence="2 3">
    <name type="scientific">Panaeolus cyanescens</name>
    <dbReference type="NCBI Taxonomy" id="181874"/>
    <lineage>
        <taxon>Eukaryota</taxon>
        <taxon>Fungi</taxon>
        <taxon>Dikarya</taxon>
        <taxon>Basidiomycota</taxon>
        <taxon>Agaricomycotina</taxon>
        <taxon>Agaricomycetes</taxon>
        <taxon>Agaricomycetidae</taxon>
        <taxon>Agaricales</taxon>
        <taxon>Agaricineae</taxon>
        <taxon>Galeropsidaceae</taxon>
        <taxon>Panaeolus</taxon>
    </lineage>
</organism>
<dbReference type="OrthoDB" id="543156at2759"/>
<dbReference type="InterPro" id="IPR029062">
    <property type="entry name" value="Class_I_gatase-like"/>
</dbReference>
<dbReference type="PANTHER" id="PTHR43130:SF15">
    <property type="entry name" value="THIJ_PFPI FAMILY PROTEIN (AFU_ORTHOLOGUE AFUA_5G14240)"/>
    <property type="match status" value="1"/>
</dbReference>
<accession>A0A409YNI1</accession>
<dbReference type="Gene3D" id="3.40.50.880">
    <property type="match status" value="1"/>
</dbReference>
<name>A0A409YNI1_9AGAR</name>
<dbReference type="STRING" id="181874.A0A409YNI1"/>
<dbReference type="CDD" id="cd03139">
    <property type="entry name" value="GATase1_PfpI_2"/>
    <property type="match status" value="1"/>
</dbReference>
<feature type="domain" description="DJ-1/PfpI" evidence="1">
    <location>
        <begin position="25"/>
        <end position="196"/>
    </location>
</feature>
<evidence type="ECO:0000313" key="3">
    <source>
        <dbReference type="Proteomes" id="UP000284842"/>
    </source>
</evidence>
<dbReference type="SUPFAM" id="SSF52317">
    <property type="entry name" value="Class I glutamine amidotransferase-like"/>
    <property type="match status" value="1"/>
</dbReference>
<comment type="caution">
    <text evidence="2">The sequence shown here is derived from an EMBL/GenBank/DDBJ whole genome shotgun (WGS) entry which is preliminary data.</text>
</comment>
<gene>
    <name evidence="2" type="ORF">CVT24_012029</name>
</gene>
<protein>
    <recommendedName>
        <fullName evidence="1">DJ-1/PfpI domain-containing protein</fullName>
    </recommendedName>
</protein>
<dbReference type="Proteomes" id="UP000284842">
    <property type="component" value="Unassembled WGS sequence"/>
</dbReference>
<dbReference type="Pfam" id="PF01965">
    <property type="entry name" value="DJ-1_PfpI"/>
    <property type="match status" value="1"/>
</dbReference>
<proteinExistence type="predicted"/>
<sequence>MSLLPLPASAPAPDSVPLRYGAVIYPGYQALDLFGPLDALNSLGLAYPFELYMIAETMEPVSTKPPAPYHNPSGNFAQSVLPTHTFDNAPPIDVLIVPGGIGNRDEKIAEPVIRYIASVYPTLKYLMTVCTGSVLAARAGILDGKSATTNKRAWERSIKQGPRVNWVAHARWVVDGNIWTSSGVSAGLDLIFAFMDQVFGGDTSDLIANFLEYERHRDPSWDPYAELYGL</sequence>
<evidence type="ECO:0000259" key="1">
    <source>
        <dbReference type="Pfam" id="PF01965"/>
    </source>
</evidence>
<dbReference type="PANTHER" id="PTHR43130">
    <property type="entry name" value="ARAC-FAMILY TRANSCRIPTIONAL REGULATOR"/>
    <property type="match status" value="1"/>
</dbReference>